<sequence>MTFEPWIHGAPGEPPLQAQRVDDATWVLRQGKAVDYEAPFLYLLLGISKALLLDTGATVEAPLLRQTVDDIIGSRELVVAHSHEHGDHIAGDPQFAGLVTSLGDTLDLGDRVLEVLRIPGHDATSIAIFDPVTGWLLTGDTVYPGRLYVDDAPAWIASIALLDDFARSHDVTALMGCHIEMTNQSGVDYPTGTLFQPDEPALPMTPAQLSRLRSVSHVALEPGRHVFDDFVIVAGQ</sequence>
<dbReference type="InterPro" id="IPR001279">
    <property type="entry name" value="Metallo-B-lactamas"/>
</dbReference>
<dbReference type="InterPro" id="IPR036866">
    <property type="entry name" value="RibonucZ/Hydroxyglut_hydro"/>
</dbReference>
<dbReference type="SMART" id="SM00849">
    <property type="entry name" value="Lactamase_B"/>
    <property type="match status" value="1"/>
</dbReference>
<comment type="caution">
    <text evidence="2">The sequence shown here is derived from an EMBL/GenBank/DDBJ whole genome shotgun (WGS) entry which is preliminary data.</text>
</comment>
<dbReference type="EMBL" id="SISG01000001">
    <property type="protein sequence ID" value="TBN58393.1"/>
    <property type="molecule type" value="Genomic_DNA"/>
</dbReference>
<dbReference type="RefSeq" id="WP_130982535.1">
    <property type="nucleotide sequence ID" value="NZ_SISG01000001.1"/>
</dbReference>
<name>A0A4Q9GZW9_9MICO</name>
<dbReference type="InterPro" id="IPR050855">
    <property type="entry name" value="NDM-1-like"/>
</dbReference>
<evidence type="ECO:0000313" key="3">
    <source>
        <dbReference type="Proteomes" id="UP000294194"/>
    </source>
</evidence>
<keyword evidence="3" id="KW-1185">Reference proteome</keyword>
<dbReference type="GO" id="GO:0016787">
    <property type="term" value="F:hydrolase activity"/>
    <property type="evidence" value="ECO:0007669"/>
    <property type="project" value="UniProtKB-KW"/>
</dbReference>
<feature type="domain" description="Metallo-beta-lactamase" evidence="1">
    <location>
        <begin position="38"/>
        <end position="178"/>
    </location>
</feature>
<dbReference type="Proteomes" id="UP000294194">
    <property type="component" value="Unassembled WGS sequence"/>
</dbReference>
<dbReference type="SUPFAM" id="SSF56281">
    <property type="entry name" value="Metallo-hydrolase/oxidoreductase"/>
    <property type="match status" value="1"/>
</dbReference>
<dbReference type="AlphaFoldDB" id="A0A4Q9GZW9"/>
<gene>
    <name evidence="2" type="ORF">EYE40_13875</name>
</gene>
<protein>
    <submittedName>
        <fullName evidence="2">MBL fold metallo-hydrolase</fullName>
    </submittedName>
</protein>
<accession>A0A4Q9GZW9</accession>
<proteinExistence type="predicted"/>
<keyword evidence="2" id="KW-0378">Hydrolase</keyword>
<dbReference type="PANTHER" id="PTHR42951">
    <property type="entry name" value="METALLO-BETA-LACTAMASE DOMAIN-CONTAINING"/>
    <property type="match status" value="1"/>
</dbReference>
<dbReference type="Pfam" id="PF00753">
    <property type="entry name" value="Lactamase_B"/>
    <property type="match status" value="1"/>
</dbReference>
<reference evidence="3" key="1">
    <citation type="submission" date="2019-02" db="EMBL/GenBank/DDBJ databases">
        <title>Glaciihabitans arcticus sp. nov., a psychrotolerant bacterium isolated from polar soil.</title>
        <authorList>
            <person name="Dahal R.H."/>
        </authorList>
    </citation>
    <scope>NUCLEOTIDE SEQUENCE [LARGE SCALE GENOMIC DNA]</scope>
    <source>
        <strain evidence="3">RP-3-7</strain>
    </source>
</reference>
<evidence type="ECO:0000259" key="1">
    <source>
        <dbReference type="SMART" id="SM00849"/>
    </source>
</evidence>
<dbReference type="Gene3D" id="3.60.15.10">
    <property type="entry name" value="Ribonuclease Z/Hydroxyacylglutathione hydrolase-like"/>
    <property type="match status" value="2"/>
</dbReference>
<dbReference type="PANTHER" id="PTHR42951:SF4">
    <property type="entry name" value="ACYL-COENZYME A THIOESTERASE MBLAC2"/>
    <property type="match status" value="1"/>
</dbReference>
<evidence type="ECO:0000313" key="2">
    <source>
        <dbReference type="EMBL" id="TBN58393.1"/>
    </source>
</evidence>
<organism evidence="2 3">
    <name type="scientific">Glaciihabitans arcticus</name>
    <dbReference type="NCBI Taxonomy" id="2668039"/>
    <lineage>
        <taxon>Bacteria</taxon>
        <taxon>Bacillati</taxon>
        <taxon>Actinomycetota</taxon>
        <taxon>Actinomycetes</taxon>
        <taxon>Micrococcales</taxon>
        <taxon>Microbacteriaceae</taxon>
        <taxon>Glaciihabitans</taxon>
    </lineage>
</organism>